<dbReference type="InterPro" id="IPR050484">
    <property type="entry name" value="Transf_Hexapept/Carb_Anhydrase"/>
</dbReference>
<protein>
    <submittedName>
        <fullName evidence="1">Gamma carbonic anhydrase family protein</fullName>
    </submittedName>
</protein>
<organism evidence="1 2">
    <name type="scientific">Hansschlegelia quercus</name>
    <dbReference type="NCBI Taxonomy" id="2528245"/>
    <lineage>
        <taxon>Bacteria</taxon>
        <taxon>Pseudomonadati</taxon>
        <taxon>Pseudomonadota</taxon>
        <taxon>Alphaproteobacteria</taxon>
        <taxon>Hyphomicrobiales</taxon>
        <taxon>Methylopilaceae</taxon>
        <taxon>Hansschlegelia</taxon>
    </lineage>
</organism>
<dbReference type="Proteomes" id="UP000291613">
    <property type="component" value="Unassembled WGS sequence"/>
</dbReference>
<dbReference type="Pfam" id="PF00132">
    <property type="entry name" value="Hexapep"/>
    <property type="match status" value="1"/>
</dbReference>
<dbReference type="SUPFAM" id="SSF51161">
    <property type="entry name" value="Trimeric LpxA-like enzymes"/>
    <property type="match status" value="1"/>
</dbReference>
<keyword evidence="2" id="KW-1185">Reference proteome</keyword>
<name>A0A4Q9GHQ9_9HYPH</name>
<reference evidence="1 2" key="1">
    <citation type="submission" date="2019-02" db="EMBL/GenBank/DDBJ databases">
        <title>Hansschlegelia quercus sp. nov., a novel methylotrophic bacterium from buds of oak (Quercus robur L.).</title>
        <authorList>
            <person name="Agafonova N.V."/>
            <person name="Kaparullina E.N."/>
            <person name="Grouzdev D.S."/>
            <person name="Doronina N.V."/>
        </authorList>
    </citation>
    <scope>NUCLEOTIDE SEQUENCE [LARGE SCALE GENOMIC DNA]</scope>
    <source>
        <strain evidence="1 2">Dub</strain>
    </source>
</reference>
<dbReference type="RefSeq" id="WP_131004182.1">
    <property type="nucleotide sequence ID" value="NZ_JBHSZR010000009.1"/>
</dbReference>
<evidence type="ECO:0000313" key="1">
    <source>
        <dbReference type="EMBL" id="TBN48698.1"/>
    </source>
</evidence>
<dbReference type="PANTHER" id="PTHR13061:SF29">
    <property type="entry name" value="GAMMA CARBONIC ANHYDRASE-LIKE 1, MITOCHONDRIAL-RELATED"/>
    <property type="match status" value="1"/>
</dbReference>
<dbReference type="AlphaFoldDB" id="A0A4Q9GHQ9"/>
<dbReference type="Gene3D" id="2.160.10.10">
    <property type="entry name" value="Hexapeptide repeat proteins"/>
    <property type="match status" value="1"/>
</dbReference>
<dbReference type="CDD" id="cd04645">
    <property type="entry name" value="LbH_gamma_CA_like"/>
    <property type="match status" value="1"/>
</dbReference>
<dbReference type="PANTHER" id="PTHR13061">
    <property type="entry name" value="DYNACTIN SUBUNIT P25"/>
    <property type="match status" value="1"/>
</dbReference>
<dbReference type="OrthoDB" id="9803036at2"/>
<dbReference type="InterPro" id="IPR001451">
    <property type="entry name" value="Hexapep"/>
</dbReference>
<gene>
    <name evidence="1" type="ORF">EYR15_14020</name>
</gene>
<proteinExistence type="predicted"/>
<dbReference type="InterPro" id="IPR047324">
    <property type="entry name" value="LbH_gamma_CA-like"/>
</dbReference>
<comment type="caution">
    <text evidence="1">The sequence shown here is derived from an EMBL/GenBank/DDBJ whole genome shotgun (WGS) entry which is preliminary data.</text>
</comment>
<dbReference type="EMBL" id="SIUB01000007">
    <property type="protein sequence ID" value="TBN48698.1"/>
    <property type="molecule type" value="Genomic_DNA"/>
</dbReference>
<accession>A0A4Q9GHQ9</accession>
<sequence>MGIYSLGAVSPTLPANGRYYVADSAVVVGDVVLREDASVWFGSVLRGDNESITIGARSNVQDGCVLHTDPGFPLVMGEDSSIGHGAIVHGCTIGDGTLIGMGATILNGAKIGNHCLVGAGALVTEGKEFPDFSMIIGSPARAVKTLGPEFEVRQLGGAARYVANGRRFREEMKRID</sequence>
<dbReference type="InterPro" id="IPR011004">
    <property type="entry name" value="Trimer_LpxA-like_sf"/>
</dbReference>
<evidence type="ECO:0000313" key="2">
    <source>
        <dbReference type="Proteomes" id="UP000291613"/>
    </source>
</evidence>